<dbReference type="AlphaFoldDB" id="A0A6A6T7X7"/>
<dbReference type="EMBL" id="MU004345">
    <property type="protein sequence ID" value="KAF2655752.1"/>
    <property type="molecule type" value="Genomic_DNA"/>
</dbReference>
<sequence>MTTSTGRSNASSAPSQMMPNPPARRKTDPARAHHLFLPTFIDAKREHQDWLKYHRVYQSAEPAYIEQCNNIILLPRFYWAIAMIRAWEIKKERYLISEIHRKCDSSPFKMHCKITHNKTDSEIQDIKNLAIKCFEHLLRHDYGILHVDMRIMACLATHLSLAQNYVSFDVATNQAYFDAPYTPTSEYEEIYAEARDKLTDMAALDLIYDFLDAAPIRYRRNRKSITKLETTARRIWVKLYQRSVFPAHERWNFRGAIVAACIEQALVAMQISSSKSESKHDRDLLMGHEAVMRVMKVKEGSFSAGRIQGVVKRFCSGTDWTVPVGRRRDARRGMKRELKKVEMETAEIDGALSALAKF</sequence>
<evidence type="ECO:0000313" key="2">
    <source>
        <dbReference type="EMBL" id="KAF2655752.1"/>
    </source>
</evidence>
<evidence type="ECO:0000256" key="1">
    <source>
        <dbReference type="SAM" id="MobiDB-lite"/>
    </source>
</evidence>
<accession>A0A6A6T7X7</accession>
<dbReference type="Proteomes" id="UP000799324">
    <property type="component" value="Unassembled WGS sequence"/>
</dbReference>
<name>A0A6A6T7X7_9PLEO</name>
<organism evidence="2 3">
    <name type="scientific">Lophiostoma macrostomum CBS 122681</name>
    <dbReference type="NCBI Taxonomy" id="1314788"/>
    <lineage>
        <taxon>Eukaryota</taxon>
        <taxon>Fungi</taxon>
        <taxon>Dikarya</taxon>
        <taxon>Ascomycota</taxon>
        <taxon>Pezizomycotina</taxon>
        <taxon>Dothideomycetes</taxon>
        <taxon>Pleosporomycetidae</taxon>
        <taxon>Pleosporales</taxon>
        <taxon>Lophiostomataceae</taxon>
        <taxon>Lophiostoma</taxon>
    </lineage>
</organism>
<proteinExistence type="predicted"/>
<evidence type="ECO:0000313" key="3">
    <source>
        <dbReference type="Proteomes" id="UP000799324"/>
    </source>
</evidence>
<feature type="region of interest" description="Disordered" evidence="1">
    <location>
        <begin position="1"/>
        <end position="28"/>
    </location>
</feature>
<protein>
    <submittedName>
        <fullName evidence="2">Uncharacterized protein</fullName>
    </submittedName>
</protein>
<keyword evidence="3" id="KW-1185">Reference proteome</keyword>
<reference evidence="2" key="1">
    <citation type="journal article" date="2020" name="Stud. Mycol.">
        <title>101 Dothideomycetes genomes: a test case for predicting lifestyles and emergence of pathogens.</title>
        <authorList>
            <person name="Haridas S."/>
            <person name="Albert R."/>
            <person name="Binder M."/>
            <person name="Bloem J."/>
            <person name="Labutti K."/>
            <person name="Salamov A."/>
            <person name="Andreopoulos B."/>
            <person name="Baker S."/>
            <person name="Barry K."/>
            <person name="Bills G."/>
            <person name="Bluhm B."/>
            <person name="Cannon C."/>
            <person name="Castanera R."/>
            <person name="Culley D."/>
            <person name="Daum C."/>
            <person name="Ezra D."/>
            <person name="Gonzalez J."/>
            <person name="Henrissat B."/>
            <person name="Kuo A."/>
            <person name="Liang C."/>
            <person name="Lipzen A."/>
            <person name="Lutzoni F."/>
            <person name="Magnuson J."/>
            <person name="Mondo S."/>
            <person name="Nolan M."/>
            <person name="Ohm R."/>
            <person name="Pangilinan J."/>
            <person name="Park H.-J."/>
            <person name="Ramirez L."/>
            <person name="Alfaro M."/>
            <person name="Sun H."/>
            <person name="Tritt A."/>
            <person name="Yoshinaga Y."/>
            <person name="Zwiers L.-H."/>
            <person name="Turgeon B."/>
            <person name="Goodwin S."/>
            <person name="Spatafora J."/>
            <person name="Crous P."/>
            <person name="Grigoriev I."/>
        </authorList>
    </citation>
    <scope>NUCLEOTIDE SEQUENCE</scope>
    <source>
        <strain evidence="2">CBS 122681</strain>
    </source>
</reference>
<gene>
    <name evidence="2" type="ORF">K491DRAFT_678672</name>
</gene>
<feature type="compositionally biased region" description="Polar residues" evidence="1">
    <location>
        <begin position="1"/>
        <end position="18"/>
    </location>
</feature>